<comment type="caution">
    <text evidence="1">The sequence shown here is derived from an EMBL/GenBank/DDBJ whole genome shotgun (WGS) entry which is preliminary data.</text>
</comment>
<name>A0ACA9K7B0_9GLOM</name>
<accession>A0ACA9K7B0</accession>
<sequence length="128" mass="14721">MDNICEIVPSIRGMDKININGFLMVKDKCRNNAFYWYCENRDEMGCTGRAVTRLINNQHYLKSASNHIHAAQASRAEVVKTIARIKEHARLTNKKPTQLLQTAITNSPHYVYQYLPSSNAIRQTVQRI</sequence>
<evidence type="ECO:0000313" key="2">
    <source>
        <dbReference type="Proteomes" id="UP000789702"/>
    </source>
</evidence>
<proteinExistence type="predicted"/>
<dbReference type="Proteomes" id="UP000789702">
    <property type="component" value="Unassembled WGS sequence"/>
</dbReference>
<keyword evidence="2" id="KW-1185">Reference proteome</keyword>
<organism evidence="1 2">
    <name type="scientific">Dentiscutata heterogama</name>
    <dbReference type="NCBI Taxonomy" id="1316150"/>
    <lineage>
        <taxon>Eukaryota</taxon>
        <taxon>Fungi</taxon>
        <taxon>Fungi incertae sedis</taxon>
        <taxon>Mucoromycota</taxon>
        <taxon>Glomeromycotina</taxon>
        <taxon>Glomeromycetes</taxon>
        <taxon>Diversisporales</taxon>
        <taxon>Gigasporaceae</taxon>
        <taxon>Dentiscutata</taxon>
    </lineage>
</organism>
<evidence type="ECO:0000313" key="1">
    <source>
        <dbReference type="EMBL" id="CAG8456669.1"/>
    </source>
</evidence>
<dbReference type="EMBL" id="CAJVPU010000618">
    <property type="protein sequence ID" value="CAG8456669.1"/>
    <property type="molecule type" value="Genomic_DNA"/>
</dbReference>
<reference evidence="1" key="1">
    <citation type="submission" date="2021-06" db="EMBL/GenBank/DDBJ databases">
        <authorList>
            <person name="Kallberg Y."/>
            <person name="Tangrot J."/>
            <person name="Rosling A."/>
        </authorList>
    </citation>
    <scope>NUCLEOTIDE SEQUENCE</scope>
    <source>
        <strain evidence="1">IL203A</strain>
    </source>
</reference>
<gene>
    <name evidence="1" type="ORF">DHETER_LOCUS1094</name>
</gene>
<protein>
    <submittedName>
        <fullName evidence="1">11277_t:CDS:1</fullName>
    </submittedName>
</protein>